<dbReference type="GO" id="GO:0005886">
    <property type="term" value="C:plasma membrane"/>
    <property type="evidence" value="ECO:0007669"/>
    <property type="project" value="UniProtKB-SubCell"/>
</dbReference>
<dbReference type="Gene3D" id="3.40.50.300">
    <property type="entry name" value="P-loop containing nucleotide triphosphate hydrolases"/>
    <property type="match status" value="1"/>
</dbReference>
<evidence type="ECO:0000256" key="13">
    <source>
        <dbReference type="NCBIfam" id="TIGR03499"/>
    </source>
</evidence>
<evidence type="ECO:0000256" key="2">
    <source>
        <dbReference type="ARBA" id="ARBA00008531"/>
    </source>
</evidence>
<dbReference type="GO" id="GO:0015031">
    <property type="term" value="P:protein transport"/>
    <property type="evidence" value="ECO:0007669"/>
    <property type="project" value="UniProtKB-KW"/>
</dbReference>
<accession>A0A345Y2J6</accession>
<evidence type="ECO:0000259" key="16">
    <source>
        <dbReference type="SMART" id="SM00962"/>
    </source>
</evidence>
<keyword evidence="7" id="KW-1005">Bacterial flagellum biogenesis</keyword>
<evidence type="ECO:0000259" key="15">
    <source>
        <dbReference type="SMART" id="SM00382"/>
    </source>
</evidence>
<keyword evidence="11" id="KW-1006">Bacterial flagellum protein export</keyword>
<dbReference type="KEGG" id="ccah:DWG20_01150"/>
<keyword evidence="6" id="KW-0547">Nucleotide-binding</keyword>
<sequence length="506" mass="53936">MVVKKYFGKTTRDALRQVREELGADALILSNRPTVGGGVEIMAVADADVAALATTLSTNSRHPARNTHGSALRAAPAAPAAGGNALNRAIARTYAMPVEGLSSPAQPQFQATKPAATPIVPNDPQPAERPPERSMLPFSDHLGSPAGTPRQPAANRREEPEAAPRPVIAPEPVPHAAAPAPEPAALRQDAASSEDIRQIGDEIKLLRSILQSQLATFAWNHLEDRSPNRAELFRSLLSSGLSSALIRQLIAKMPGQYEGEVASKWARSALTHNLKCAEADRELLDQGGIFALVGPTGVGKTTTVAKLAARAVMKFGPQHVALVTTDGYRIGAQDQLRIYGKILGVPVYAVQNEAELELTLADLAGRHIVFVDTVGMGQRDARVVQQAAMFAAAGRPVERILLLAANADGHTLEDVVRHYRGVGLAGCILSKIDESVSLGPALDAVIRNRLRLFYVTNGQRVPEDLHLASASYLIDRALKAPQLPASPFEMQANEMAIMNAAQAGWL</sequence>
<dbReference type="InterPro" id="IPR020006">
    <property type="entry name" value="FlhF"/>
</dbReference>
<evidence type="ECO:0000256" key="6">
    <source>
        <dbReference type="ARBA" id="ARBA00022741"/>
    </source>
</evidence>
<evidence type="ECO:0000256" key="7">
    <source>
        <dbReference type="ARBA" id="ARBA00022795"/>
    </source>
</evidence>
<dbReference type="EMBL" id="CP031337">
    <property type="protein sequence ID" value="AXK38148.1"/>
    <property type="molecule type" value="Genomic_DNA"/>
</dbReference>
<comment type="similarity">
    <text evidence="2">Belongs to the GTP-binding SRP family.</text>
</comment>
<comment type="subcellular location">
    <subcellularLocation>
        <location evidence="1">Cell membrane</location>
        <topology evidence="1">Peripheral membrane protein</topology>
        <orientation evidence="1">Cytoplasmic side</orientation>
    </subcellularLocation>
</comment>
<evidence type="ECO:0000256" key="14">
    <source>
        <dbReference type="SAM" id="MobiDB-lite"/>
    </source>
</evidence>
<evidence type="ECO:0000256" key="4">
    <source>
        <dbReference type="ARBA" id="ARBA00022448"/>
    </source>
</evidence>
<dbReference type="AlphaFoldDB" id="A0A345Y2J6"/>
<feature type="domain" description="AAA+ ATPase" evidence="15">
    <location>
        <begin position="286"/>
        <end position="426"/>
    </location>
</feature>
<gene>
    <name evidence="17" type="primary">flhF</name>
    <name evidence="17" type="ORF">DWG20_01150</name>
</gene>
<evidence type="ECO:0000256" key="5">
    <source>
        <dbReference type="ARBA" id="ARBA00022475"/>
    </source>
</evidence>
<dbReference type="PANTHER" id="PTHR43134:SF3">
    <property type="entry name" value="FLAGELLAR BIOSYNTHESIS PROTEIN FLHF"/>
    <property type="match status" value="1"/>
</dbReference>
<dbReference type="GO" id="GO:0003924">
    <property type="term" value="F:GTPase activity"/>
    <property type="evidence" value="ECO:0007669"/>
    <property type="project" value="UniProtKB-UniRule"/>
</dbReference>
<dbReference type="InterPro" id="IPR000897">
    <property type="entry name" value="SRP54_GTPase_dom"/>
</dbReference>
<feature type="domain" description="SRP54-type proteins GTP-binding" evidence="16">
    <location>
        <begin position="287"/>
        <end position="479"/>
    </location>
</feature>
<dbReference type="GO" id="GO:0005047">
    <property type="term" value="F:signal recognition particle binding"/>
    <property type="evidence" value="ECO:0007669"/>
    <property type="project" value="TreeGrafter"/>
</dbReference>
<reference evidence="17 18" key="1">
    <citation type="submission" date="2018-07" db="EMBL/GenBank/DDBJ databases">
        <title>Crenobacter cavernae sp. nov., isolated from a karst cave.</title>
        <authorList>
            <person name="Zhu H."/>
        </authorList>
    </citation>
    <scope>NUCLEOTIDE SEQUENCE [LARGE SCALE GENOMIC DNA]</scope>
    <source>
        <strain evidence="17 18">K1W11S-77</strain>
    </source>
</reference>
<dbReference type="NCBIfam" id="TIGR03499">
    <property type="entry name" value="FlhF"/>
    <property type="match status" value="1"/>
</dbReference>
<keyword evidence="8" id="KW-0653">Protein transport</keyword>
<organism evidence="17 18">
    <name type="scientific">Crenobacter cavernae</name>
    <dbReference type="NCBI Taxonomy" id="2290923"/>
    <lineage>
        <taxon>Bacteria</taxon>
        <taxon>Pseudomonadati</taxon>
        <taxon>Pseudomonadota</taxon>
        <taxon>Betaproteobacteria</taxon>
        <taxon>Neisseriales</taxon>
        <taxon>Neisseriaceae</taxon>
        <taxon>Crenobacter</taxon>
    </lineage>
</organism>
<evidence type="ECO:0000256" key="9">
    <source>
        <dbReference type="ARBA" id="ARBA00023134"/>
    </source>
</evidence>
<keyword evidence="10" id="KW-0472">Membrane</keyword>
<dbReference type="OrthoDB" id="9778554at2"/>
<dbReference type="PANTHER" id="PTHR43134">
    <property type="entry name" value="SIGNAL RECOGNITION PARTICLE RECEPTOR SUBUNIT ALPHA"/>
    <property type="match status" value="1"/>
</dbReference>
<protein>
    <recommendedName>
        <fullName evidence="3 13">Flagellar biosynthesis protein FlhF</fullName>
    </recommendedName>
</protein>
<dbReference type="SUPFAM" id="SSF52540">
    <property type="entry name" value="P-loop containing nucleoside triphosphate hydrolases"/>
    <property type="match status" value="1"/>
</dbReference>
<evidence type="ECO:0000256" key="10">
    <source>
        <dbReference type="ARBA" id="ARBA00023136"/>
    </source>
</evidence>
<proteinExistence type="inferred from homology"/>
<dbReference type="GO" id="GO:0044781">
    <property type="term" value="P:bacterial-type flagellum organization"/>
    <property type="evidence" value="ECO:0007669"/>
    <property type="project" value="UniProtKB-UniRule"/>
</dbReference>
<comment type="function">
    <text evidence="12">Necessary for flagellar biosynthesis. May be involved in translocation of the flagellum.</text>
</comment>
<feature type="region of interest" description="Disordered" evidence="14">
    <location>
        <begin position="101"/>
        <end position="193"/>
    </location>
</feature>
<dbReference type="InterPro" id="IPR047040">
    <property type="entry name" value="FlhF__GTPase_dom"/>
</dbReference>
<evidence type="ECO:0000256" key="11">
    <source>
        <dbReference type="ARBA" id="ARBA00023225"/>
    </source>
</evidence>
<evidence type="ECO:0000313" key="18">
    <source>
        <dbReference type="Proteomes" id="UP000254537"/>
    </source>
</evidence>
<dbReference type="SMART" id="SM00962">
    <property type="entry name" value="SRP54"/>
    <property type="match status" value="1"/>
</dbReference>
<name>A0A345Y2J6_9NEIS</name>
<dbReference type="InterPro" id="IPR027417">
    <property type="entry name" value="P-loop_NTPase"/>
</dbReference>
<feature type="compositionally biased region" description="Low complexity" evidence="14">
    <location>
        <begin position="174"/>
        <end position="185"/>
    </location>
</feature>
<keyword evidence="5" id="KW-1003">Cell membrane</keyword>
<evidence type="ECO:0000256" key="1">
    <source>
        <dbReference type="ARBA" id="ARBA00004413"/>
    </source>
</evidence>
<evidence type="ECO:0000313" key="17">
    <source>
        <dbReference type="EMBL" id="AXK38148.1"/>
    </source>
</evidence>
<evidence type="ECO:0000256" key="8">
    <source>
        <dbReference type="ARBA" id="ARBA00022927"/>
    </source>
</evidence>
<evidence type="ECO:0000256" key="12">
    <source>
        <dbReference type="ARBA" id="ARBA00025337"/>
    </source>
</evidence>
<dbReference type="CDD" id="cd17873">
    <property type="entry name" value="FlhF"/>
    <property type="match status" value="1"/>
</dbReference>
<dbReference type="RefSeq" id="WP_115432030.1">
    <property type="nucleotide sequence ID" value="NZ_CP031337.1"/>
</dbReference>
<keyword evidence="4" id="KW-0813">Transport</keyword>
<dbReference type="Pfam" id="PF00448">
    <property type="entry name" value="SRP54"/>
    <property type="match status" value="1"/>
</dbReference>
<dbReference type="Proteomes" id="UP000254537">
    <property type="component" value="Chromosome"/>
</dbReference>
<keyword evidence="9" id="KW-0342">GTP-binding</keyword>
<keyword evidence="17" id="KW-0969">Cilium</keyword>
<keyword evidence="17" id="KW-0282">Flagellum</keyword>
<dbReference type="GO" id="GO:0005525">
    <property type="term" value="F:GTP binding"/>
    <property type="evidence" value="ECO:0007669"/>
    <property type="project" value="UniProtKB-UniRule"/>
</dbReference>
<dbReference type="GO" id="GO:0006614">
    <property type="term" value="P:SRP-dependent cotranslational protein targeting to membrane"/>
    <property type="evidence" value="ECO:0007669"/>
    <property type="project" value="UniProtKB-UniRule"/>
</dbReference>
<dbReference type="InterPro" id="IPR003593">
    <property type="entry name" value="AAA+_ATPase"/>
</dbReference>
<keyword evidence="17" id="KW-0966">Cell projection</keyword>
<dbReference type="FunFam" id="3.40.50.300:FF:000695">
    <property type="entry name" value="Flagellar biosynthesis regulator FlhF"/>
    <property type="match status" value="1"/>
</dbReference>
<dbReference type="SMART" id="SM00382">
    <property type="entry name" value="AAA"/>
    <property type="match status" value="1"/>
</dbReference>
<evidence type="ECO:0000256" key="3">
    <source>
        <dbReference type="ARBA" id="ARBA00014919"/>
    </source>
</evidence>